<dbReference type="Proteomes" id="UP001229421">
    <property type="component" value="Unassembled WGS sequence"/>
</dbReference>
<dbReference type="InterPro" id="IPR036312">
    <property type="entry name" value="Bifun_inhib/LTP/seed_sf"/>
</dbReference>
<evidence type="ECO:0000256" key="11">
    <source>
        <dbReference type="SAM" id="MobiDB-lite"/>
    </source>
</evidence>
<dbReference type="InterPro" id="IPR000528">
    <property type="entry name" value="Plant_nsLTP"/>
</dbReference>
<evidence type="ECO:0000256" key="4">
    <source>
        <dbReference type="ARBA" id="ARBA00022475"/>
    </source>
</evidence>
<feature type="compositionally biased region" description="Low complexity" evidence="11">
    <location>
        <begin position="113"/>
        <end position="136"/>
    </location>
</feature>
<comment type="similarity">
    <text evidence="2">Belongs to the plant LTP family.</text>
</comment>
<feature type="domain" description="Bifunctional inhibitor/plant lipid transfer protein/seed storage helical" evidence="14">
    <location>
        <begin position="32"/>
        <end position="109"/>
    </location>
</feature>
<dbReference type="FunFam" id="1.10.110.10:FF:000001">
    <property type="entry name" value="Bifunctional inhibitor/lipid-transfer protein/seed storage 2S albumin superfamily protein"/>
    <property type="match status" value="1"/>
</dbReference>
<keyword evidence="16" id="KW-1185">Reference proteome</keyword>
<dbReference type="InterPro" id="IPR016140">
    <property type="entry name" value="Bifunc_inhib/LTP/seed_store"/>
</dbReference>
<evidence type="ECO:0000256" key="2">
    <source>
        <dbReference type="ARBA" id="ARBA00009748"/>
    </source>
</evidence>
<dbReference type="InterPro" id="IPR043325">
    <property type="entry name" value="LTSS"/>
</dbReference>
<evidence type="ECO:0000256" key="1">
    <source>
        <dbReference type="ARBA" id="ARBA00004609"/>
    </source>
</evidence>
<evidence type="ECO:0000313" key="15">
    <source>
        <dbReference type="EMBL" id="KAK1426372.1"/>
    </source>
</evidence>
<evidence type="ECO:0000256" key="6">
    <source>
        <dbReference type="ARBA" id="ARBA00022729"/>
    </source>
</evidence>
<evidence type="ECO:0000256" key="8">
    <source>
        <dbReference type="ARBA" id="ARBA00023157"/>
    </source>
</evidence>
<dbReference type="GO" id="GO:0098552">
    <property type="term" value="C:side of membrane"/>
    <property type="evidence" value="ECO:0007669"/>
    <property type="project" value="UniProtKB-KW"/>
</dbReference>
<evidence type="ECO:0000256" key="7">
    <source>
        <dbReference type="ARBA" id="ARBA00023121"/>
    </source>
</evidence>
<keyword evidence="6 13" id="KW-0732">Signal</keyword>
<dbReference type="Pfam" id="PF14368">
    <property type="entry name" value="LTP_2"/>
    <property type="match status" value="1"/>
</dbReference>
<keyword evidence="10" id="KW-0449">Lipoprotein</keyword>
<evidence type="ECO:0000259" key="14">
    <source>
        <dbReference type="SMART" id="SM00499"/>
    </source>
</evidence>
<keyword evidence="4" id="KW-1003">Cell membrane</keyword>
<feature type="transmembrane region" description="Helical" evidence="12">
    <location>
        <begin position="155"/>
        <end position="174"/>
    </location>
</feature>
<keyword evidence="12" id="KW-0472">Membrane</keyword>
<keyword evidence="3" id="KW-0813">Transport</keyword>
<protein>
    <recommendedName>
        <fullName evidence="14">Bifunctional inhibitor/plant lipid transfer protein/seed storage helical domain-containing protein</fullName>
    </recommendedName>
</protein>
<evidence type="ECO:0000256" key="12">
    <source>
        <dbReference type="SAM" id="Phobius"/>
    </source>
</evidence>
<dbReference type="GO" id="GO:0006869">
    <property type="term" value="P:lipid transport"/>
    <property type="evidence" value="ECO:0007669"/>
    <property type="project" value="InterPro"/>
</dbReference>
<keyword evidence="12" id="KW-1133">Transmembrane helix</keyword>
<dbReference type="AlphaFoldDB" id="A0AAD8KU67"/>
<dbReference type="SMART" id="SM00499">
    <property type="entry name" value="AAI"/>
    <property type="match status" value="1"/>
</dbReference>
<feature type="chain" id="PRO_5041983392" description="Bifunctional inhibitor/plant lipid transfer protein/seed storage helical domain-containing protein" evidence="13">
    <location>
        <begin position="28"/>
        <end position="175"/>
    </location>
</feature>
<accession>A0AAD8KU67</accession>
<evidence type="ECO:0000256" key="9">
    <source>
        <dbReference type="ARBA" id="ARBA00023180"/>
    </source>
</evidence>
<feature type="compositionally biased region" description="Polar residues" evidence="11">
    <location>
        <begin position="137"/>
        <end position="152"/>
    </location>
</feature>
<dbReference type="PANTHER" id="PTHR33044">
    <property type="entry name" value="BIFUNCTIONAL INHIBITOR/LIPID-TRANSFER PROTEIN/SEED STORAGE 2S ALBUMIN SUPERFAMILY PROTEIN-RELATED"/>
    <property type="match status" value="1"/>
</dbReference>
<dbReference type="GO" id="GO:0005886">
    <property type="term" value="C:plasma membrane"/>
    <property type="evidence" value="ECO:0007669"/>
    <property type="project" value="UniProtKB-SubCell"/>
</dbReference>
<evidence type="ECO:0000256" key="10">
    <source>
        <dbReference type="ARBA" id="ARBA00023288"/>
    </source>
</evidence>
<evidence type="ECO:0000256" key="5">
    <source>
        <dbReference type="ARBA" id="ARBA00022622"/>
    </source>
</evidence>
<dbReference type="CDD" id="cd00010">
    <property type="entry name" value="AAI_LTSS"/>
    <property type="match status" value="1"/>
</dbReference>
<feature type="signal peptide" evidence="13">
    <location>
        <begin position="1"/>
        <end position="27"/>
    </location>
</feature>
<gene>
    <name evidence="15" type="ORF">QVD17_15043</name>
</gene>
<dbReference type="EMBL" id="JAUHHV010000004">
    <property type="protein sequence ID" value="KAK1426372.1"/>
    <property type="molecule type" value="Genomic_DNA"/>
</dbReference>
<keyword evidence="9" id="KW-0325">Glycoprotein</keyword>
<keyword evidence="5" id="KW-0336">GPI-anchor</keyword>
<proteinExistence type="inferred from homology"/>
<feature type="region of interest" description="Disordered" evidence="11">
    <location>
        <begin position="104"/>
        <end position="152"/>
    </location>
</feature>
<sequence>MAQHQKTNTILMILVITMAALYGGSMAQSSGCTSVLISMSPCLNYISGNTSTPSSGCCTQLASVVRSQPQCLCQVLNGGGSSLGLNINQTQALELPKACNVQTPPTSQCDAATPTNSPSGTTTPSSSPGSPSDTGTQTNTVPSTDNNGSSDATSIRFTTIPIIFSIFVATYAMLF</sequence>
<evidence type="ECO:0000256" key="13">
    <source>
        <dbReference type="SAM" id="SignalP"/>
    </source>
</evidence>
<keyword evidence="12" id="KW-0812">Transmembrane</keyword>
<evidence type="ECO:0000313" key="16">
    <source>
        <dbReference type="Proteomes" id="UP001229421"/>
    </source>
</evidence>
<evidence type="ECO:0000256" key="3">
    <source>
        <dbReference type="ARBA" id="ARBA00022448"/>
    </source>
</evidence>
<name>A0AAD8KU67_TARER</name>
<dbReference type="PRINTS" id="PR00382">
    <property type="entry name" value="LIPIDTRNSFER"/>
</dbReference>
<comment type="caution">
    <text evidence="15">The sequence shown here is derived from an EMBL/GenBank/DDBJ whole genome shotgun (WGS) entry which is preliminary data.</text>
</comment>
<keyword evidence="8" id="KW-1015">Disulfide bond</keyword>
<dbReference type="SUPFAM" id="SSF47699">
    <property type="entry name" value="Bifunctional inhibitor/lipid-transfer protein/seed storage 2S albumin"/>
    <property type="match status" value="1"/>
</dbReference>
<dbReference type="GO" id="GO:0008289">
    <property type="term" value="F:lipid binding"/>
    <property type="evidence" value="ECO:0007669"/>
    <property type="project" value="UniProtKB-KW"/>
</dbReference>
<keyword evidence="7" id="KW-0446">Lipid-binding</keyword>
<dbReference type="Gene3D" id="1.10.110.10">
    <property type="entry name" value="Plant lipid-transfer and hydrophobic proteins"/>
    <property type="match status" value="1"/>
</dbReference>
<organism evidence="15 16">
    <name type="scientific">Tagetes erecta</name>
    <name type="common">African marigold</name>
    <dbReference type="NCBI Taxonomy" id="13708"/>
    <lineage>
        <taxon>Eukaryota</taxon>
        <taxon>Viridiplantae</taxon>
        <taxon>Streptophyta</taxon>
        <taxon>Embryophyta</taxon>
        <taxon>Tracheophyta</taxon>
        <taxon>Spermatophyta</taxon>
        <taxon>Magnoliopsida</taxon>
        <taxon>eudicotyledons</taxon>
        <taxon>Gunneridae</taxon>
        <taxon>Pentapetalae</taxon>
        <taxon>asterids</taxon>
        <taxon>campanulids</taxon>
        <taxon>Asterales</taxon>
        <taxon>Asteraceae</taxon>
        <taxon>Asteroideae</taxon>
        <taxon>Heliantheae alliance</taxon>
        <taxon>Tageteae</taxon>
        <taxon>Tagetes</taxon>
    </lineage>
</organism>
<reference evidence="15" key="1">
    <citation type="journal article" date="2023" name="bioRxiv">
        <title>Improved chromosome-level genome assembly for marigold (Tagetes erecta).</title>
        <authorList>
            <person name="Jiang F."/>
            <person name="Yuan L."/>
            <person name="Wang S."/>
            <person name="Wang H."/>
            <person name="Xu D."/>
            <person name="Wang A."/>
            <person name="Fan W."/>
        </authorList>
    </citation>
    <scope>NUCLEOTIDE SEQUENCE</scope>
    <source>
        <strain evidence="15">WSJ</strain>
        <tissue evidence="15">Leaf</tissue>
    </source>
</reference>
<comment type="subcellular location">
    <subcellularLocation>
        <location evidence="1">Cell membrane</location>
        <topology evidence="1">Lipid-anchor</topology>
        <topology evidence="1">GPI-anchor</topology>
    </subcellularLocation>
</comment>